<dbReference type="GO" id="GO:0032587">
    <property type="term" value="C:ruffle membrane"/>
    <property type="evidence" value="ECO:0007669"/>
    <property type="project" value="UniProtKB-SubCell"/>
</dbReference>
<dbReference type="InterPro" id="IPR001060">
    <property type="entry name" value="FCH_dom"/>
</dbReference>
<evidence type="ECO:0000256" key="2">
    <source>
        <dbReference type="ARBA" id="ARBA00004413"/>
    </source>
</evidence>
<dbReference type="Ensembl" id="ENSSGRT00000022168.1">
    <property type="protein sequence ID" value="ENSSGRP00000020531.1"/>
    <property type="gene ID" value="ENSSGRG00000012307.1"/>
</dbReference>
<keyword evidence="7" id="KW-0254">Endocytosis</keyword>
<dbReference type="SMART" id="SM00326">
    <property type="entry name" value="SH3"/>
    <property type="match status" value="1"/>
</dbReference>
<reference evidence="18" key="1">
    <citation type="submission" date="2025-08" db="UniProtKB">
        <authorList>
            <consortium name="Ensembl"/>
        </authorList>
    </citation>
    <scope>IDENTIFICATION</scope>
</reference>
<dbReference type="InParanoid" id="A0A672LA40"/>
<dbReference type="Proteomes" id="UP000472262">
    <property type="component" value="Unassembled WGS sequence"/>
</dbReference>
<dbReference type="SUPFAM" id="SSF103657">
    <property type="entry name" value="BAR/IMD domain-like"/>
    <property type="match status" value="1"/>
</dbReference>
<accession>A0A672LA40</accession>
<evidence type="ECO:0000256" key="11">
    <source>
        <dbReference type="ARBA" id="ARBA00023273"/>
    </source>
</evidence>
<keyword evidence="6" id="KW-0963">Cytoplasm</keyword>
<dbReference type="FunFam" id="1.20.1270.60:FF:000205">
    <property type="entry name" value="Protein kinase C and casein kinase substrate in neurons protein 1"/>
    <property type="match status" value="1"/>
</dbReference>
<keyword evidence="8 14" id="KW-0175">Coiled coil</keyword>
<sequence length="473" mass="54812">MSGSYDESAVADEAMDSFWEVGNYKRAVKRIDDGHRLCNDLMNCLQERAKIEKSYSQQLTEWSKRWRQLIEKGPQYGSVERAWIAMMTEADKVSELHQEVKNGLMNEDIEMVKNWQKDSYHRQMMGGFKETKEAEEGFKKAQKPWAKKLKEMETAKKNYHMACKEEKLAAAREADASVTPDQQKKFHEKTEKCKQDVQKAKEKYEKSLDELSKCTPQYMECMEQVFDQCQQHEVKRLTFLKEVLLDIKKHLNLTENQNYASVYREFERTILAANTQEDLKWFSNNHGPGMHMNWPQFEEYNPEATNAVAKREKKKPDGVAPATPNTEHAGQPGDRGRSDIISGFPIPFQCPFFYLQYPFLFLEVDCCHLHSLKKGFFENQAYSTEWSDDEQPTGYSGNETNGGANSFEEDSSSRGGVRVRALYDYEGQEQDELSFKAGDELTKIEEEDDQGWCRGRLDNGQTGLYPANYVEEI</sequence>
<feature type="compositionally biased region" description="Polar residues" evidence="15">
    <location>
        <begin position="393"/>
        <end position="404"/>
    </location>
</feature>
<evidence type="ECO:0000259" key="17">
    <source>
        <dbReference type="PROSITE" id="PS51741"/>
    </source>
</evidence>
<evidence type="ECO:0000256" key="10">
    <source>
        <dbReference type="ARBA" id="ARBA00023136"/>
    </source>
</evidence>
<dbReference type="OMA" id="FENQAYS"/>
<gene>
    <name evidence="18" type="primary">LOC107571226</name>
</gene>
<evidence type="ECO:0000256" key="15">
    <source>
        <dbReference type="SAM" id="MobiDB-lite"/>
    </source>
</evidence>
<feature type="region of interest" description="Disordered" evidence="15">
    <location>
        <begin position="387"/>
        <end position="415"/>
    </location>
</feature>
<dbReference type="InterPro" id="IPR031160">
    <property type="entry name" value="F_BAR_dom"/>
</dbReference>
<dbReference type="GO" id="GO:0005768">
    <property type="term" value="C:endosome"/>
    <property type="evidence" value="ECO:0007669"/>
    <property type="project" value="TreeGrafter"/>
</dbReference>
<comment type="subcellular location">
    <subcellularLocation>
        <location evidence="2">Cell membrane</location>
        <topology evidence="2">Peripheral membrane protein</topology>
        <orientation evidence="2">Cytoplasmic side</orientation>
    </subcellularLocation>
    <subcellularLocation>
        <location evidence="3">Cell projection</location>
        <location evidence="3">Ruffle membrane</location>
    </subcellularLocation>
    <subcellularLocation>
        <location evidence="1">Cytoplasmic vesicle membrane</location>
        <topology evidence="1">Peripheral membrane protein</topology>
    </subcellularLocation>
</comment>
<evidence type="ECO:0000256" key="9">
    <source>
        <dbReference type="ARBA" id="ARBA00023121"/>
    </source>
</evidence>
<dbReference type="PANTHER" id="PTHR23065">
    <property type="entry name" value="PROLINE-SERINE-THREONINE PHOSPHATASE INTERACTING PROTEIN 1"/>
    <property type="match status" value="1"/>
</dbReference>
<dbReference type="Gene3D" id="2.30.30.40">
    <property type="entry name" value="SH3 Domains"/>
    <property type="match status" value="1"/>
</dbReference>
<evidence type="ECO:0000256" key="14">
    <source>
        <dbReference type="PROSITE-ProRule" id="PRU01077"/>
    </source>
</evidence>
<keyword evidence="12" id="KW-0968">Cytoplasmic vesicle</keyword>
<keyword evidence="4 13" id="KW-0728">SH3 domain</keyword>
<keyword evidence="9" id="KW-0446">Lipid-binding</keyword>
<keyword evidence="10" id="KW-0472">Membrane</keyword>
<dbReference type="GO" id="GO:0005543">
    <property type="term" value="F:phospholipid binding"/>
    <property type="evidence" value="ECO:0007669"/>
    <property type="project" value="TreeGrafter"/>
</dbReference>
<dbReference type="GO" id="GO:0030659">
    <property type="term" value="C:cytoplasmic vesicle membrane"/>
    <property type="evidence" value="ECO:0007669"/>
    <property type="project" value="UniProtKB-SubCell"/>
</dbReference>
<dbReference type="FunCoup" id="A0A672LA40">
    <property type="interactions" value="989"/>
</dbReference>
<dbReference type="PROSITE" id="PS50002">
    <property type="entry name" value="SH3"/>
    <property type="match status" value="1"/>
</dbReference>
<evidence type="ECO:0000256" key="4">
    <source>
        <dbReference type="ARBA" id="ARBA00022443"/>
    </source>
</evidence>
<dbReference type="SUPFAM" id="SSF50044">
    <property type="entry name" value="SH3-domain"/>
    <property type="match status" value="1"/>
</dbReference>
<evidence type="ECO:0000256" key="12">
    <source>
        <dbReference type="ARBA" id="ARBA00023329"/>
    </source>
</evidence>
<evidence type="ECO:0000256" key="1">
    <source>
        <dbReference type="ARBA" id="ARBA00004284"/>
    </source>
</evidence>
<dbReference type="PANTHER" id="PTHR23065:SF23">
    <property type="entry name" value="PROTEIN KINASE C AND CASEIN KINASE SUBSTRATE IN NEURONS 1A"/>
    <property type="match status" value="1"/>
</dbReference>
<dbReference type="GO" id="GO:0097320">
    <property type="term" value="P:plasma membrane tubulation"/>
    <property type="evidence" value="ECO:0007669"/>
    <property type="project" value="TreeGrafter"/>
</dbReference>
<evidence type="ECO:0000256" key="13">
    <source>
        <dbReference type="PROSITE-ProRule" id="PRU00192"/>
    </source>
</evidence>
<evidence type="ECO:0000256" key="8">
    <source>
        <dbReference type="ARBA" id="ARBA00023054"/>
    </source>
</evidence>
<dbReference type="AlphaFoldDB" id="A0A672LA40"/>
<dbReference type="SMART" id="SM00055">
    <property type="entry name" value="FCH"/>
    <property type="match status" value="1"/>
</dbReference>
<evidence type="ECO:0000313" key="18">
    <source>
        <dbReference type="Ensembl" id="ENSSGRP00000020531.1"/>
    </source>
</evidence>
<proteinExistence type="predicted"/>
<name>A0A672LA40_SINGR</name>
<dbReference type="Gene3D" id="1.20.1270.60">
    <property type="entry name" value="Arfaptin homology (AH) domain/BAR domain"/>
    <property type="match status" value="1"/>
</dbReference>
<keyword evidence="5" id="KW-1003">Cell membrane</keyword>
<evidence type="ECO:0000259" key="16">
    <source>
        <dbReference type="PROSITE" id="PS50002"/>
    </source>
</evidence>
<keyword evidence="11" id="KW-0966">Cell projection</keyword>
<dbReference type="Pfam" id="PF14604">
    <property type="entry name" value="SH3_9"/>
    <property type="match status" value="1"/>
</dbReference>
<dbReference type="InterPro" id="IPR001452">
    <property type="entry name" value="SH3_domain"/>
</dbReference>
<protein>
    <submittedName>
        <fullName evidence="18">Protein kinase C and casein kinase substrate in neurons protein 1-like</fullName>
    </submittedName>
</protein>
<dbReference type="InterPro" id="IPR035743">
    <property type="entry name" value="PACSIN1/PACSIN2_SH3"/>
</dbReference>
<evidence type="ECO:0000256" key="7">
    <source>
        <dbReference type="ARBA" id="ARBA00022583"/>
    </source>
</evidence>
<dbReference type="GO" id="GO:0048812">
    <property type="term" value="P:neuron projection morphogenesis"/>
    <property type="evidence" value="ECO:0007669"/>
    <property type="project" value="TreeGrafter"/>
</dbReference>
<feature type="domain" description="SH3" evidence="16">
    <location>
        <begin position="414"/>
        <end position="473"/>
    </location>
</feature>
<dbReference type="PROSITE" id="PS51741">
    <property type="entry name" value="F_BAR"/>
    <property type="match status" value="1"/>
</dbReference>
<dbReference type="InterPro" id="IPR036028">
    <property type="entry name" value="SH3-like_dom_sf"/>
</dbReference>
<dbReference type="Pfam" id="PF00611">
    <property type="entry name" value="FCH"/>
    <property type="match status" value="1"/>
</dbReference>
<dbReference type="GO" id="GO:0030100">
    <property type="term" value="P:regulation of endocytosis"/>
    <property type="evidence" value="ECO:0007669"/>
    <property type="project" value="TreeGrafter"/>
</dbReference>
<dbReference type="FunFam" id="2.30.30.40:FF:000014">
    <property type="entry name" value="Kinase C and casein kinase substrate in neurons protein"/>
    <property type="match status" value="1"/>
</dbReference>
<feature type="domain" description="F-BAR" evidence="17">
    <location>
        <begin position="12"/>
        <end position="278"/>
    </location>
</feature>
<dbReference type="PRINTS" id="PR00452">
    <property type="entry name" value="SH3DOMAIN"/>
</dbReference>
<dbReference type="GO" id="GO:0006897">
    <property type="term" value="P:endocytosis"/>
    <property type="evidence" value="ECO:0007669"/>
    <property type="project" value="UniProtKB-KW"/>
</dbReference>
<dbReference type="CDD" id="cd11998">
    <property type="entry name" value="SH3_PACSIN1-2"/>
    <property type="match status" value="1"/>
</dbReference>
<keyword evidence="19" id="KW-1185">Reference proteome</keyword>
<evidence type="ECO:0000313" key="19">
    <source>
        <dbReference type="Proteomes" id="UP000472262"/>
    </source>
</evidence>
<reference evidence="18" key="2">
    <citation type="submission" date="2025-09" db="UniProtKB">
        <authorList>
            <consortium name="Ensembl"/>
        </authorList>
    </citation>
    <scope>IDENTIFICATION</scope>
</reference>
<dbReference type="GO" id="GO:1900006">
    <property type="term" value="P:positive regulation of dendrite development"/>
    <property type="evidence" value="ECO:0007669"/>
    <property type="project" value="TreeGrafter"/>
</dbReference>
<evidence type="ECO:0000256" key="5">
    <source>
        <dbReference type="ARBA" id="ARBA00022475"/>
    </source>
</evidence>
<organism evidence="18 19">
    <name type="scientific">Sinocyclocheilus grahami</name>
    <name type="common">Dianchi golden-line fish</name>
    <name type="synonym">Barbus grahami</name>
    <dbReference type="NCBI Taxonomy" id="75366"/>
    <lineage>
        <taxon>Eukaryota</taxon>
        <taxon>Metazoa</taxon>
        <taxon>Chordata</taxon>
        <taxon>Craniata</taxon>
        <taxon>Vertebrata</taxon>
        <taxon>Euteleostomi</taxon>
        <taxon>Actinopterygii</taxon>
        <taxon>Neopterygii</taxon>
        <taxon>Teleostei</taxon>
        <taxon>Ostariophysi</taxon>
        <taxon>Cypriniformes</taxon>
        <taxon>Cyprinidae</taxon>
        <taxon>Cyprininae</taxon>
        <taxon>Sinocyclocheilus</taxon>
    </lineage>
</organism>
<feature type="region of interest" description="Disordered" evidence="15">
    <location>
        <begin position="309"/>
        <end position="338"/>
    </location>
</feature>
<dbReference type="GO" id="GO:0007010">
    <property type="term" value="P:cytoskeleton organization"/>
    <property type="evidence" value="ECO:0007669"/>
    <property type="project" value="TreeGrafter"/>
</dbReference>
<evidence type="ECO:0000256" key="3">
    <source>
        <dbReference type="ARBA" id="ARBA00004632"/>
    </source>
</evidence>
<dbReference type="InterPro" id="IPR027267">
    <property type="entry name" value="AH/BAR_dom_sf"/>
</dbReference>
<evidence type="ECO:0000256" key="6">
    <source>
        <dbReference type="ARBA" id="ARBA00022490"/>
    </source>
</evidence>